<evidence type="ECO:0000256" key="1">
    <source>
        <dbReference type="ARBA" id="ARBA00022448"/>
    </source>
</evidence>
<comment type="function">
    <text evidence="6">Part of the ABC transporter complex HmuTUV involved in hemin import. Responsible for energy coupling to the transport system.</text>
</comment>
<dbReference type="AlphaFoldDB" id="U5N4P9"/>
<gene>
    <name evidence="8" type="primary">fevA-1</name>
    <name evidence="8" type="ORF">Cenrod_0186</name>
</gene>
<keyword evidence="5" id="KW-1278">Translocase</keyword>
<accession>U5N4P9</accession>
<dbReference type="InterPro" id="IPR027417">
    <property type="entry name" value="P-loop_NTPase"/>
</dbReference>
<dbReference type="eggNOG" id="COG1120">
    <property type="taxonomic scope" value="Bacteria"/>
</dbReference>
<name>U5N4P9_9BURK</name>
<dbReference type="EMBL" id="CP004885">
    <property type="protein sequence ID" value="AGX86317.1"/>
    <property type="molecule type" value="Genomic_DNA"/>
</dbReference>
<evidence type="ECO:0000256" key="5">
    <source>
        <dbReference type="ARBA" id="ARBA00022967"/>
    </source>
</evidence>
<dbReference type="SMART" id="SM00382">
    <property type="entry name" value="AAA"/>
    <property type="match status" value="1"/>
</dbReference>
<dbReference type="KEGG" id="cbx:Cenrod_0186"/>
<dbReference type="GO" id="GO:0016887">
    <property type="term" value="F:ATP hydrolysis activity"/>
    <property type="evidence" value="ECO:0007669"/>
    <property type="project" value="InterPro"/>
</dbReference>
<dbReference type="HOGENOM" id="CLU_000604_1_11_4"/>
<sequence length="249" mass="27660">MAIEGMECRRGSRIILQGVHLTIPAGQWTVIVGRNGAGKSTLLRVLAGLLPYRGQVQLRGEELRDIPDRERALRLSWMGQDEPIPLAMHAYDVVMLGRTPYIGWWSVPTAADREAVEMAMCATQTWEWRDKGMYALSRGEQQRVLLARVQAAGTDLVLLDEPLVHLDHHQQRRWIQWVESLVARGVSVVSVLHELSVALRSHSMIVLGAGQVLHSGASAARSTHQALEAAFDGEIRVQRCDGRLAALLD</sequence>
<evidence type="ECO:0000256" key="6">
    <source>
        <dbReference type="ARBA" id="ARBA00037066"/>
    </source>
</evidence>
<organism evidence="8 9">
    <name type="scientific">Candidatus Symbiobacter mobilis CR</name>
    <dbReference type="NCBI Taxonomy" id="946483"/>
    <lineage>
        <taxon>Bacteria</taxon>
        <taxon>Pseudomonadati</taxon>
        <taxon>Pseudomonadota</taxon>
        <taxon>Betaproteobacteria</taxon>
        <taxon>Burkholderiales</taxon>
        <taxon>Comamonadaceae</taxon>
    </lineage>
</organism>
<dbReference type="STRING" id="946483.Cenrod_0186"/>
<dbReference type="Proteomes" id="UP000017184">
    <property type="component" value="Chromosome"/>
</dbReference>
<dbReference type="Pfam" id="PF00005">
    <property type="entry name" value="ABC_tran"/>
    <property type="match status" value="1"/>
</dbReference>
<keyword evidence="3" id="KW-0547">Nucleotide-binding</keyword>
<keyword evidence="2" id="KW-0472">Membrane</keyword>
<dbReference type="GO" id="GO:0005524">
    <property type="term" value="F:ATP binding"/>
    <property type="evidence" value="ECO:0007669"/>
    <property type="project" value="UniProtKB-KW"/>
</dbReference>
<feature type="domain" description="ABC transporter" evidence="7">
    <location>
        <begin position="1"/>
        <end position="234"/>
    </location>
</feature>
<dbReference type="SUPFAM" id="SSF52540">
    <property type="entry name" value="P-loop containing nucleoside triphosphate hydrolases"/>
    <property type="match status" value="1"/>
</dbReference>
<evidence type="ECO:0000256" key="4">
    <source>
        <dbReference type="ARBA" id="ARBA00022840"/>
    </source>
</evidence>
<dbReference type="InterPro" id="IPR003439">
    <property type="entry name" value="ABC_transporter-like_ATP-bd"/>
</dbReference>
<dbReference type="PATRIC" id="fig|946483.4.peg.186"/>
<dbReference type="PANTHER" id="PTHR42794">
    <property type="entry name" value="HEMIN IMPORT ATP-BINDING PROTEIN HMUV"/>
    <property type="match status" value="1"/>
</dbReference>
<dbReference type="OrthoDB" id="5296765at2"/>
<keyword evidence="9" id="KW-1185">Reference proteome</keyword>
<dbReference type="PROSITE" id="PS50893">
    <property type="entry name" value="ABC_TRANSPORTER_2"/>
    <property type="match status" value="1"/>
</dbReference>
<proteinExistence type="predicted"/>
<keyword evidence="2" id="KW-1003">Cell membrane</keyword>
<evidence type="ECO:0000259" key="7">
    <source>
        <dbReference type="PROSITE" id="PS50893"/>
    </source>
</evidence>
<keyword evidence="1" id="KW-0813">Transport</keyword>
<dbReference type="PANTHER" id="PTHR42794:SF1">
    <property type="entry name" value="HEMIN IMPORT ATP-BINDING PROTEIN HMUV"/>
    <property type="match status" value="1"/>
</dbReference>
<protein>
    <submittedName>
        <fullName evidence="8">Iron complex transporter ATP-binding protein</fullName>
    </submittedName>
</protein>
<evidence type="ECO:0000256" key="2">
    <source>
        <dbReference type="ARBA" id="ARBA00022475"/>
    </source>
</evidence>
<reference evidence="8 9" key="1">
    <citation type="journal article" date="2013" name="Genome Biol.">
        <title>Genomic analysis reveals key aspects of prokaryotic symbiosis in the phototrophic consortium "Chlorochromatium aggregatum".</title>
        <authorList>
            <person name="Liu Z."/>
            <person name="Muller J."/>
            <person name="Li T."/>
            <person name="Alvey R.M."/>
            <person name="Vogl K."/>
            <person name="Frigaard N.U."/>
            <person name="Rockwell N.C."/>
            <person name="Boyd E.S."/>
            <person name="Tomsho L.P."/>
            <person name="Schuster S.C."/>
            <person name="Henke P."/>
            <person name="Rohde M."/>
            <person name="Overmann J."/>
            <person name="Bryant D.A."/>
        </authorList>
    </citation>
    <scope>NUCLEOTIDE SEQUENCE [LARGE SCALE GENOMIC DNA]</scope>
    <source>
        <strain evidence="8">CR</strain>
    </source>
</reference>
<evidence type="ECO:0000256" key="3">
    <source>
        <dbReference type="ARBA" id="ARBA00022741"/>
    </source>
</evidence>
<dbReference type="Gene3D" id="3.40.50.300">
    <property type="entry name" value="P-loop containing nucleotide triphosphate hydrolases"/>
    <property type="match status" value="1"/>
</dbReference>
<keyword evidence="4 8" id="KW-0067">ATP-binding</keyword>
<evidence type="ECO:0000313" key="8">
    <source>
        <dbReference type="EMBL" id="AGX86317.1"/>
    </source>
</evidence>
<dbReference type="InterPro" id="IPR003593">
    <property type="entry name" value="AAA+_ATPase"/>
</dbReference>
<evidence type="ECO:0000313" key="9">
    <source>
        <dbReference type="Proteomes" id="UP000017184"/>
    </source>
</evidence>